<dbReference type="PROSITE" id="PS50263">
    <property type="entry name" value="CN_HYDROLASE"/>
    <property type="match status" value="1"/>
</dbReference>
<evidence type="ECO:0000259" key="2">
    <source>
        <dbReference type="PROSITE" id="PS50263"/>
    </source>
</evidence>
<dbReference type="PROSITE" id="PS01227">
    <property type="entry name" value="UPF0012"/>
    <property type="match status" value="1"/>
</dbReference>
<dbReference type="GO" id="GO:0016787">
    <property type="term" value="F:hydrolase activity"/>
    <property type="evidence" value="ECO:0007669"/>
    <property type="project" value="UniProtKB-KW"/>
</dbReference>
<organism evidence="3 4">
    <name type="scientific">Candidatus Ornithomonoglobus intestinigallinarum</name>
    <dbReference type="NCBI Taxonomy" id="2840894"/>
    <lineage>
        <taxon>Bacteria</taxon>
        <taxon>Bacillati</taxon>
        <taxon>Bacillota</taxon>
        <taxon>Clostridia</taxon>
        <taxon>Candidatus Ornithomonoglobus</taxon>
    </lineage>
</organism>
<dbReference type="InterPro" id="IPR003010">
    <property type="entry name" value="C-N_Hydrolase"/>
</dbReference>
<keyword evidence="3" id="KW-0378">Hydrolase</keyword>
<dbReference type="PANTHER" id="PTHR23088">
    <property type="entry name" value="NITRILASE-RELATED"/>
    <property type="match status" value="1"/>
</dbReference>
<dbReference type="InterPro" id="IPR036526">
    <property type="entry name" value="C-N_Hydrolase_sf"/>
</dbReference>
<dbReference type="Proteomes" id="UP000824165">
    <property type="component" value="Unassembled WGS sequence"/>
</dbReference>
<comment type="caution">
    <text evidence="3">The sequence shown here is derived from an EMBL/GenBank/DDBJ whole genome shotgun (WGS) entry which is preliminary data.</text>
</comment>
<dbReference type="EMBL" id="DVLU01000063">
    <property type="protein sequence ID" value="HIT85493.1"/>
    <property type="molecule type" value="Genomic_DNA"/>
</dbReference>
<protein>
    <submittedName>
        <fullName evidence="3">Carbon-nitrogen family hydrolase</fullName>
    </submittedName>
</protein>
<feature type="domain" description="CN hydrolase" evidence="2">
    <location>
        <begin position="1"/>
        <end position="235"/>
    </location>
</feature>
<dbReference type="InterPro" id="IPR001110">
    <property type="entry name" value="UPF0012_CS"/>
</dbReference>
<name>A0A9D1H3B4_9FIRM</name>
<evidence type="ECO:0000313" key="4">
    <source>
        <dbReference type="Proteomes" id="UP000824165"/>
    </source>
</evidence>
<accession>A0A9D1H3B4</accession>
<reference evidence="3" key="1">
    <citation type="submission" date="2020-10" db="EMBL/GenBank/DDBJ databases">
        <authorList>
            <person name="Gilroy R."/>
        </authorList>
    </citation>
    <scope>NUCLEOTIDE SEQUENCE</scope>
    <source>
        <strain evidence="3">CHK181-108</strain>
    </source>
</reference>
<dbReference type="PANTHER" id="PTHR23088:SF27">
    <property type="entry name" value="DEAMINATED GLUTATHIONE AMIDASE"/>
    <property type="match status" value="1"/>
</dbReference>
<proteinExistence type="inferred from homology"/>
<gene>
    <name evidence="3" type="ORF">IAA60_06260</name>
</gene>
<comment type="similarity">
    <text evidence="1">Belongs to the carbon-nitrogen hydrolase superfamily. NIT1/NIT2 family.</text>
</comment>
<dbReference type="Gene3D" id="3.60.110.10">
    <property type="entry name" value="Carbon-nitrogen hydrolase"/>
    <property type="match status" value="1"/>
</dbReference>
<reference evidence="3" key="2">
    <citation type="journal article" date="2021" name="PeerJ">
        <title>Extensive microbial diversity within the chicken gut microbiome revealed by metagenomics and culture.</title>
        <authorList>
            <person name="Gilroy R."/>
            <person name="Ravi A."/>
            <person name="Getino M."/>
            <person name="Pursley I."/>
            <person name="Horton D.L."/>
            <person name="Alikhan N.F."/>
            <person name="Baker D."/>
            <person name="Gharbi K."/>
            <person name="Hall N."/>
            <person name="Watson M."/>
            <person name="Adriaenssens E.M."/>
            <person name="Foster-Nyarko E."/>
            <person name="Jarju S."/>
            <person name="Secka A."/>
            <person name="Antonio M."/>
            <person name="Oren A."/>
            <person name="Chaudhuri R.R."/>
            <person name="La Ragione R."/>
            <person name="Hildebrand F."/>
            <person name="Pallen M.J."/>
        </authorList>
    </citation>
    <scope>NUCLEOTIDE SEQUENCE</scope>
    <source>
        <strain evidence="3">CHK181-108</strain>
    </source>
</reference>
<dbReference type="AlphaFoldDB" id="A0A9D1H3B4"/>
<dbReference type="Pfam" id="PF00795">
    <property type="entry name" value="CN_hydrolase"/>
    <property type="match status" value="1"/>
</dbReference>
<sequence>MRSYILQLEYRDSGTKQERLSRAADIIRSLENPDIILLPELWATGFFSYGDYEKNSEAADGETFALLSKLAREKDTYIFTGSFTEKSGGRLYNTALLLDRSGEIAAAYRKIHLFGDEKKLVSPGTDIVTAETELGVIGMSICYDLRFPELYRRLSEKGAELFLSCYALPAERLEHWRILTPARALENQAFFLSCGCSGKNNGVLFSGHSMIVTPRGEILREGGIHEKIICADIDPEAARRYRESFPALKDRVLF</sequence>
<dbReference type="CDD" id="cd07583">
    <property type="entry name" value="nitrilase_5"/>
    <property type="match status" value="1"/>
</dbReference>
<dbReference type="SUPFAM" id="SSF56317">
    <property type="entry name" value="Carbon-nitrogen hydrolase"/>
    <property type="match status" value="1"/>
</dbReference>
<evidence type="ECO:0000256" key="1">
    <source>
        <dbReference type="ARBA" id="ARBA00010613"/>
    </source>
</evidence>
<evidence type="ECO:0000313" key="3">
    <source>
        <dbReference type="EMBL" id="HIT85493.1"/>
    </source>
</evidence>